<comment type="caution">
    <text evidence="10">The sequence shown here is derived from an EMBL/GenBank/DDBJ whole genome shotgun (WGS) entry which is preliminary data.</text>
</comment>
<sequence length="315" mass="35639">MNACFSAFDKDGDGLLSFEEFGCVCKALFRNDDGIVYGLEDEELRDVFDVFDLNKDGFIDSNEFTFCWNKWIKVIVRPICAFLIVDVQNDFISGSLNISNCPAQQNGLDVIEPINRLLDAVQFEVVYYSLDWHPPDHISFIDNLHLRPLHSSSPISAENAQVYDTVIFEGPPIMEQKLWPRHCVQNTWGAELNKNLRVVDNAIKVTKGSSSEIDSYSVFWDNMKLRPTSLVSMMEEKNITDLFICGIAYDVCVNATVKDSLSAGYRTILLDDCSRGIDAEDIEKTKSLTIENHGVVINSSQVCDTRIMIILKMFT</sequence>
<dbReference type="Proteomes" id="UP001367676">
    <property type="component" value="Unassembled WGS sequence"/>
</dbReference>
<evidence type="ECO:0000256" key="8">
    <source>
        <dbReference type="ARBA" id="ARBA00043224"/>
    </source>
</evidence>
<dbReference type="Pfam" id="PF00857">
    <property type="entry name" value="Isochorismatase"/>
    <property type="match status" value="1"/>
</dbReference>
<dbReference type="PROSITE" id="PS00018">
    <property type="entry name" value="EF_HAND_1"/>
    <property type="match status" value="2"/>
</dbReference>
<evidence type="ECO:0000256" key="7">
    <source>
        <dbReference type="ARBA" id="ARBA00039017"/>
    </source>
</evidence>
<evidence type="ECO:0000259" key="9">
    <source>
        <dbReference type="PROSITE" id="PS50222"/>
    </source>
</evidence>
<dbReference type="EMBL" id="JBBCAQ010000006">
    <property type="protein sequence ID" value="KAK7603764.1"/>
    <property type="molecule type" value="Genomic_DNA"/>
</dbReference>
<evidence type="ECO:0000256" key="4">
    <source>
        <dbReference type="ARBA" id="ARBA00022801"/>
    </source>
</evidence>
<keyword evidence="2" id="KW-0662">Pyridine nucleotide biosynthesis</keyword>
<feature type="domain" description="EF-hand" evidence="9">
    <location>
        <begin position="39"/>
        <end position="74"/>
    </location>
</feature>
<feature type="domain" description="EF-hand" evidence="9">
    <location>
        <begin position="1"/>
        <end position="31"/>
    </location>
</feature>
<evidence type="ECO:0000256" key="6">
    <source>
        <dbReference type="ARBA" id="ARBA00037900"/>
    </source>
</evidence>
<evidence type="ECO:0000256" key="3">
    <source>
        <dbReference type="ARBA" id="ARBA00022723"/>
    </source>
</evidence>
<dbReference type="GO" id="GO:0008936">
    <property type="term" value="F:nicotinamidase activity"/>
    <property type="evidence" value="ECO:0007669"/>
    <property type="project" value="UniProtKB-EC"/>
</dbReference>
<dbReference type="Gene3D" id="1.10.238.10">
    <property type="entry name" value="EF-hand"/>
    <property type="match status" value="1"/>
</dbReference>
<dbReference type="InterPro" id="IPR002048">
    <property type="entry name" value="EF_hand_dom"/>
</dbReference>
<keyword evidence="4" id="KW-0378">Hydrolase</keyword>
<keyword evidence="11" id="KW-1185">Reference proteome</keyword>
<dbReference type="PANTHER" id="PTHR11080">
    <property type="entry name" value="PYRAZINAMIDASE/NICOTINAMIDASE"/>
    <property type="match status" value="1"/>
</dbReference>
<dbReference type="EC" id="3.5.1.19" evidence="7"/>
<dbReference type="GO" id="GO:0005509">
    <property type="term" value="F:calcium ion binding"/>
    <property type="evidence" value="ECO:0007669"/>
    <property type="project" value="InterPro"/>
</dbReference>
<dbReference type="AlphaFoldDB" id="A0AAN9U1F4"/>
<dbReference type="InterPro" id="IPR036380">
    <property type="entry name" value="Isochorismatase-like_sf"/>
</dbReference>
<dbReference type="PANTHER" id="PTHR11080:SF2">
    <property type="entry name" value="LD05707P"/>
    <property type="match status" value="1"/>
</dbReference>
<evidence type="ECO:0000313" key="10">
    <source>
        <dbReference type="EMBL" id="KAK7603764.1"/>
    </source>
</evidence>
<protein>
    <recommendedName>
        <fullName evidence="7">nicotinamidase</fullName>
        <ecNumber evidence="7">3.5.1.19</ecNumber>
    </recommendedName>
    <alternativeName>
        <fullName evidence="8">Nicotinamide deamidase</fullName>
    </alternativeName>
</protein>
<name>A0AAN9U1F4_9HEMI</name>
<dbReference type="GO" id="GO:0019363">
    <property type="term" value="P:pyridine nucleotide biosynthetic process"/>
    <property type="evidence" value="ECO:0007669"/>
    <property type="project" value="UniProtKB-KW"/>
</dbReference>
<dbReference type="InterPro" id="IPR018247">
    <property type="entry name" value="EF_Hand_1_Ca_BS"/>
</dbReference>
<organism evidence="10 11">
    <name type="scientific">Parthenolecanium corni</name>
    <dbReference type="NCBI Taxonomy" id="536013"/>
    <lineage>
        <taxon>Eukaryota</taxon>
        <taxon>Metazoa</taxon>
        <taxon>Ecdysozoa</taxon>
        <taxon>Arthropoda</taxon>
        <taxon>Hexapoda</taxon>
        <taxon>Insecta</taxon>
        <taxon>Pterygota</taxon>
        <taxon>Neoptera</taxon>
        <taxon>Paraneoptera</taxon>
        <taxon>Hemiptera</taxon>
        <taxon>Sternorrhyncha</taxon>
        <taxon>Coccoidea</taxon>
        <taxon>Coccidae</taxon>
        <taxon>Parthenolecanium</taxon>
    </lineage>
</organism>
<gene>
    <name evidence="10" type="ORF">V9T40_003763</name>
</gene>
<keyword evidence="5" id="KW-0106">Calcium</keyword>
<dbReference type="SMART" id="SM00054">
    <property type="entry name" value="EFh"/>
    <property type="match status" value="2"/>
</dbReference>
<proteinExistence type="inferred from homology"/>
<dbReference type="InterPro" id="IPR052347">
    <property type="entry name" value="Isochorismatase_Nicotinamidase"/>
</dbReference>
<dbReference type="CDD" id="cd01011">
    <property type="entry name" value="nicotinamidase"/>
    <property type="match status" value="1"/>
</dbReference>
<dbReference type="Gene3D" id="3.40.50.850">
    <property type="entry name" value="Isochorismatase-like"/>
    <property type="match status" value="1"/>
</dbReference>
<evidence type="ECO:0000256" key="1">
    <source>
        <dbReference type="ARBA" id="ARBA00006336"/>
    </source>
</evidence>
<evidence type="ECO:0000256" key="5">
    <source>
        <dbReference type="ARBA" id="ARBA00022837"/>
    </source>
</evidence>
<dbReference type="PROSITE" id="PS50222">
    <property type="entry name" value="EF_HAND_2"/>
    <property type="match status" value="2"/>
</dbReference>
<dbReference type="CDD" id="cd00051">
    <property type="entry name" value="EFh"/>
    <property type="match status" value="1"/>
</dbReference>
<reference evidence="10 11" key="1">
    <citation type="submission" date="2024-03" db="EMBL/GenBank/DDBJ databases">
        <title>Adaptation during the transition from Ophiocordyceps entomopathogen to insect associate is accompanied by gene loss and intensified selection.</title>
        <authorList>
            <person name="Ward C.M."/>
            <person name="Onetto C.A."/>
            <person name="Borneman A.R."/>
        </authorList>
    </citation>
    <scope>NUCLEOTIDE SEQUENCE [LARGE SCALE GENOMIC DNA]</scope>
    <source>
        <strain evidence="10">AWRI1</strain>
        <tissue evidence="10">Single Adult Female</tissue>
    </source>
</reference>
<dbReference type="SUPFAM" id="SSF47473">
    <property type="entry name" value="EF-hand"/>
    <property type="match status" value="1"/>
</dbReference>
<comment type="similarity">
    <text evidence="1">Belongs to the isochorismatase family.</text>
</comment>
<keyword evidence="3" id="KW-0479">Metal-binding</keyword>
<dbReference type="InterPro" id="IPR000868">
    <property type="entry name" value="Isochorismatase-like_dom"/>
</dbReference>
<dbReference type="SUPFAM" id="SSF52499">
    <property type="entry name" value="Isochorismatase-like hydrolases"/>
    <property type="match status" value="1"/>
</dbReference>
<evidence type="ECO:0000313" key="11">
    <source>
        <dbReference type="Proteomes" id="UP001367676"/>
    </source>
</evidence>
<dbReference type="Pfam" id="PF13499">
    <property type="entry name" value="EF-hand_7"/>
    <property type="match status" value="1"/>
</dbReference>
<accession>A0AAN9U1F4</accession>
<comment type="pathway">
    <text evidence="6">Cofactor biosynthesis; nicotinate biosynthesis; nicotinate from nicotinamide: step 1/1.</text>
</comment>
<evidence type="ECO:0000256" key="2">
    <source>
        <dbReference type="ARBA" id="ARBA00022642"/>
    </source>
</evidence>
<dbReference type="InterPro" id="IPR011992">
    <property type="entry name" value="EF-hand-dom_pair"/>
</dbReference>